<dbReference type="OrthoDB" id="416454at2759"/>
<dbReference type="Proteomes" id="UP000233556">
    <property type="component" value="Unassembled WGS sequence"/>
</dbReference>
<gene>
    <name evidence="1" type="ORF">llap_3602</name>
</gene>
<name>A0A2I0UJ92_LIMLA</name>
<dbReference type="PANTHER" id="PTHR33332">
    <property type="entry name" value="REVERSE TRANSCRIPTASE DOMAIN-CONTAINING PROTEIN"/>
    <property type="match status" value="1"/>
</dbReference>
<reference evidence="2" key="1">
    <citation type="submission" date="2017-11" db="EMBL/GenBank/DDBJ databases">
        <authorList>
            <person name="Lima N.C."/>
            <person name="Parody-Merino A.M."/>
            <person name="Battley P.F."/>
            <person name="Fidler A.E."/>
            <person name="Prosdocimi F."/>
        </authorList>
    </citation>
    <scope>NUCLEOTIDE SEQUENCE [LARGE SCALE GENOMIC DNA]</scope>
</reference>
<sequence>MLFPIFKKWKKEDPEKYRLVSLTLIPGKLMEQLILETISCYMHHKKIIRSWQHEFTKGKSCLTNLINLCDEITGLVDERIAVDIVYPEINSGIECTFSKFADNAKLGGAVDMPEGWDAIQRDLDRLEKWAHVNLVRFKKAKCSILHLGWGKPQYQYSLGNEGIESSTAEKDLRIKVDGKLNMSQQRALTEQKANHILGCIKRSVTNRSREVILPLYFSLERPQLEYCVQLWGPQHRKDKDLLK</sequence>
<keyword evidence="1" id="KW-0548">Nucleotidyltransferase</keyword>
<evidence type="ECO:0000313" key="2">
    <source>
        <dbReference type="Proteomes" id="UP000233556"/>
    </source>
</evidence>
<protein>
    <submittedName>
        <fullName evidence="1">Rna-directed dna polymerase from mobile element jockey-like</fullName>
    </submittedName>
</protein>
<keyword evidence="2" id="KW-1185">Reference proteome</keyword>
<dbReference type="EMBL" id="KZ505728">
    <property type="protein sequence ID" value="PKU46105.1"/>
    <property type="molecule type" value="Genomic_DNA"/>
</dbReference>
<keyword evidence="1" id="KW-0695">RNA-directed DNA polymerase</keyword>
<keyword evidence="1" id="KW-0808">Transferase</keyword>
<organism evidence="1 2">
    <name type="scientific">Limosa lapponica baueri</name>
    <dbReference type="NCBI Taxonomy" id="1758121"/>
    <lineage>
        <taxon>Eukaryota</taxon>
        <taxon>Metazoa</taxon>
        <taxon>Chordata</taxon>
        <taxon>Craniata</taxon>
        <taxon>Vertebrata</taxon>
        <taxon>Euteleostomi</taxon>
        <taxon>Archelosauria</taxon>
        <taxon>Archosauria</taxon>
        <taxon>Dinosauria</taxon>
        <taxon>Saurischia</taxon>
        <taxon>Theropoda</taxon>
        <taxon>Coelurosauria</taxon>
        <taxon>Aves</taxon>
        <taxon>Neognathae</taxon>
        <taxon>Neoaves</taxon>
        <taxon>Charadriiformes</taxon>
        <taxon>Scolopacidae</taxon>
        <taxon>Limosa</taxon>
    </lineage>
</organism>
<evidence type="ECO:0000313" key="1">
    <source>
        <dbReference type="EMBL" id="PKU46105.1"/>
    </source>
</evidence>
<proteinExistence type="predicted"/>
<dbReference type="GO" id="GO:0003964">
    <property type="term" value="F:RNA-directed DNA polymerase activity"/>
    <property type="evidence" value="ECO:0007669"/>
    <property type="project" value="UniProtKB-KW"/>
</dbReference>
<reference evidence="2" key="2">
    <citation type="submission" date="2017-12" db="EMBL/GenBank/DDBJ databases">
        <title>Genome sequence of the Bar-tailed Godwit (Limosa lapponica baueri).</title>
        <authorList>
            <person name="Lima N.C.B."/>
            <person name="Parody-Merino A.M."/>
            <person name="Battley P.F."/>
            <person name="Fidler A.E."/>
            <person name="Prosdocimi F."/>
        </authorList>
    </citation>
    <scope>NUCLEOTIDE SEQUENCE [LARGE SCALE GENOMIC DNA]</scope>
</reference>
<accession>A0A2I0UJ92</accession>
<dbReference type="AlphaFoldDB" id="A0A2I0UJ92"/>